<dbReference type="InterPro" id="IPR009057">
    <property type="entry name" value="Homeodomain-like_sf"/>
</dbReference>
<evidence type="ECO:0000256" key="1">
    <source>
        <dbReference type="ARBA" id="ARBA00022741"/>
    </source>
</evidence>
<comment type="caution">
    <text evidence="8">The sequence shown here is derived from an EMBL/GenBank/DDBJ whole genome shotgun (WGS) entry which is preliminary data.</text>
</comment>
<dbReference type="CDD" id="cd00156">
    <property type="entry name" value="REC"/>
    <property type="match status" value="1"/>
</dbReference>
<keyword evidence="9" id="KW-1185">Reference proteome</keyword>
<dbReference type="PROSITE" id="PS50110">
    <property type="entry name" value="RESPONSE_REGULATORY"/>
    <property type="match status" value="1"/>
</dbReference>
<dbReference type="OrthoDB" id="9814761at2"/>
<dbReference type="GO" id="GO:0005524">
    <property type="term" value="F:ATP binding"/>
    <property type="evidence" value="ECO:0007669"/>
    <property type="project" value="UniProtKB-KW"/>
</dbReference>
<dbReference type="Gene3D" id="1.10.8.60">
    <property type="match status" value="1"/>
</dbReference>
<dbReference type="InterPro" id="IPR011006">
    <property type="entry name" value="CheY-like_superfamily"/>
</dbReference>
<dbReference type="Pfam" id="PF00158">
    <property type="entry name" value="Sigma54_activat"/>
    <property type="match status" value="1"/>
</dbReference>
<dbReference type="Gene3D" id="3.40.50.300">
    <property type="entry name" value="P-loop containing nucleotide triphosphate hydrolases"/>
    <property type="match status" value="1"/>
</dbReference>
<dbReference type="Gene3D" id="1.10.10.60">
    <property type="entry name" value="Homeodomain-like"/>
    <property type="match status" value="1"/>
</dbReference>
<feature type="domain" description="Response regulatory" evidence="7">
    <location>
        <begin position="6"/>
        <end position="118"/>
    </location>
</feature>
<dbReference type="PRINTS" id="PR01590">
    <property type="entry name" value="HTHFIS"/>
</dbReference>
<name>A0A5A8F5Y4_9BACT</name>
<dbReference type="SUPFAM" id="SSF52540">
    <property type="entry name" value="P-loop containing nucleoside triphosphate hydrolases"/>
    <property type="match status" value="1"/>
</dbReference>
<evidence type="ECO:0000259" key="7">
    <source>
        <dbReference type="PROSITE" id="PS50110"/>
    </source>
</evidence>
<evidence type="ECO:0000256" key="5">
    <source>
        <dbReference type="PROSITE-ProRule" id="PRU00169"/>
    </source>
</evidence>
<evidence type="ECO:0000259" key="6">
    <source>
        <dbReference type="PROSITE" id="PS50045"/>
    </source>
</evidence>
<dbReference type="InterPro" id="IPR025662">
    <property type="entry name" value="Sigma_54_int_dom_ATP-bd_1"/>
</dbReference>
<dbReference type="InterPro" id="IPR058031">
    <property type="entry name" value="AAA_lid_NorR"/>
</dbReference>
<reference evidence="8 9" key="1">
    <citation type="submission" date="2019-06" db="EMBL/GenBank/DDBJ databases">
        <title>Genomic insights into carbon and energy metabolism of Deferribacter autotrophicus revealed new metabolic traits in the phylum Deferribacteres.</title>
        <authorList>
            <person name="Slobodkin A.I."/>
            <person name="Slobodkina G.B."/>
            <person name="Allioux M."/>
            <person name="Alain K."/>
            <person name="Jebbar M."/>
            <person name="Shadrin V."/>
            <person name="Kublanov I.V."/>
            <person name="Toshchakov S.V."/>
            <person name="Bonch-Osmolovskaya E.A."/>
        </authorList>
    </citation>
    <scope>NUCLEOTIDE SEQUENCE [LARGE SCALE GENOMIC DNA]</scope>
    <source>
        <strain evidence="8 9">SL50</strain>
    </source>
</reference>
<dbReference type="Pfam" id="PF25601">
    <property type="entry name" value="AAA_lid_14"/>
    <property type="match status" value="1"/>
</dbReference>
<dbReference type="AlphaFoldDB" id="A0A5A8F5Y4"/>
<dbReference type="GO" id="GO:0006355">
    <property type="term" value="P:regulation of DNA-templated transcription"/>
    <property type="evidence" value="ECO:0007669"/>
    <property type="project" value="InterPro"/>
</dbReference>
<dbReference type="Pfam" id="PF00072">
    <property type="entry name" value="Response_reg"/>
    <property type="match status" value="1"/>
</dbReference>
<dbReference type="SMART" id="SM00382">
    <property type="entry name" value="AAA"/>
    <property type="match status" value="1"/>
</dbReference>
<keyword evidence="2" id="KW-0067">ATP-binding</keyword>
<keyword evidence="4" id="KW-0804">Transcription</keyword>
<accession>A0A5A8F5Y4</accession>
<dbReference type="GO" id="GO:0000160">
    <property type="term" value="P:phosphorelay signal transduction system"/>
    <property type="evidence" value="ECO:0007669"/>
    <property type="project" value="InterPro"/>
</dbReference>
<protein>
    <submittedName>
        <fullName evidence="8">Sigma-54-dependent Fis family transcriptional regulator</fullName>
    </submittedName>
</protein>
<feature type="modified residue" description="4-aspartylphosphate" evidence="5">
    <location>
        <position position="54"/>
    </location>
</feature>
<dbReference type="EMBL" id="VFJB01000005">
    <property type="protein sequence ID" value="KAA0258124.1"/>
    <property type="molecule type" value="Genomic_DNA"/>
</dbReference>
<evidence type="ECO:0000313" key="9">
    <source>
        <dbReference type="Proteomes" id="UP000322876"/>
    </source>
</evidence>
<dbReference type="Pfam" id="PF02954">
    <property type="entry name" value="HTH_8"/>
    <property type="match status" value="1"/>
</dbReference>
<evidence type="ECO:0000256" key="3">
    <source>
        <dbReference type="ARBA" id="ARBA00023015"/>
    </source>
</evidence>
<evidence type="ECO:0000313" key="8">
    <source>
        <dbReference type="EMBL" id="KAA0258124.1"/>
    </source>
</evidence>
<dbReference type="Gene3D" id="3.40.50.2300">
    <property type="match status" value="1"/>
</dbReference>
<keyword evidence="5" id="KW-0597">Phosphoprotein</keyword>
<dbReference type="GO" id="GO:0043565">
    <property type="term" value="F:sequence-specific DNA binding"/>
    <property type="evidence" value="ECO:0007669"/>
    <property type="project" value="InterPro"/>
</dbReference>
<dbReference type="InterPro" id="IPR001789">
    <property type="entry name" value="Sig_transdc_resp-reg_receiver"/>
</dbReference>
<proteinExistence type="predicted"/>
<dbReference type="PANTHER" id="PTHR32071">
    <property type="entry name" value="TRANSCRIPTIONAL REGULATORY PROTEIN"/>
    <property type="match status" value="1"/>
</dbReference>
<keyword evidence="3" id="KW-0805">Transcription regulation</keyword>
<sequence>MSKIGNVLIIDDEEHILWLLNESLQDEFNVFCAKNSAKAEHFMNDYNIDVCLIDLFLENEHGLNLIEKWKDKYDTKFIVITAQDSSTSVIESMKAGAVDFISKPFELDELKEKIVDALNFQKSDIELPSVEYDFQSKSKRMLEIYKLIGKVSTSNINILITGETGTGKEVIARLIHKKSIRANKPFVAINMAAIPQELIESELFGHVRGAFTGANSDKAGKFEEANYGTIFLDEISEMDLNLQVKLLRVLQEREITRLGSNKPIKLDVRVIAATNKNLEELIEKGKFREDLYYRLNVINIELPPLRERKEDIPILVSYFLQKYRYIKNRQLSISNRALEKLISYHWPGNIRELENVIQHMIVQAGGDVIDISDMPEKILKSSFSGNSIKKELYELAMKLISGEDKINGHTVYEEYVKIVERPLIEAALEKTGNNKSAAAQLLGINRNTLRKKIKDYEIG</sequence>
<dbReference type="InterPro" id="IPR003593">
    <property type="entry name" value="AAA+_ATPase"/>
</dbReference>
<dbReference type="InterPro" id="IPR002197">
    <property type="entry name" value="HTH_Fis"/>
</dbReference>
<organism evidence="8 9">
    <name type="scientific">Deferribacter autotrophicus</name>
    <dbReference type="NCBI Taxonomy" id="500465"/>
    <lineage>
        <taxon>Bacteria</taxon>
        <taxon>Pseudomonadati</taxon>
        <taxon>Deferribacterota</taxon>
        <taxon>Deferribacteres</taxon>
        <taxon>Deferribacterales</taxon>
        <taxon>Deferribacteraceae</taxon>
        <taxon>Deferribacter</taxon>
    </lineage>
</organism>
<dbReference type="PROSITE" id="PS50045">
    <property type="entry name" value="SIGMA54_INTERACT_4"/>
    <property type="match status" value="1"/>
</dbReference>
<dbReference type="SMART" id="SM00448">
    <property type="entry name" value="REC"/>
    <property type="match status" value="1"/>
</dbReference>
<dbReference type="PANTHER" id="PTHR32071:SF57">
    <property type="entry name" value="C4-DICARBOXYLATE TRANSPORT TRANSCRIPTIONAL REGULATORY PROTEIN DCTD"/>
    <property type="match status" value="1"/>
</dbReference>
<dbReference type="CDD" id="cd00009">
    <property type="entry name" value="AAA"/>
    <property type="match status" value="1"/>
</dbReference>
<feature type="domain" description="Sigma-54 factor interaction" evidence="6">
    <location>
        <begin position="134"/>
        <end position="362"/>
    </location>
</feature>
<dbReference type="SUPFAM" id="SSF46689">
    <property type="entry name" value="Homeodomain-like"/>
    <property type="match status" value="1"/>
</dbReference>
<dbReference type="PROSITE" id="PS00688">
    <property type="entry name" value="SIGMA54_INTERACT_3"/>
    <property type="match status" value="1"/>
</dbReference>
<dbReference type="Proteomes" id="UP000322876">
    <property type="component" value="Unassembled WGS sequence"/>
</dbReference>
<dbReference type="FunFam" id="3.40.50.300:FF:000006">
    <property type="entry name" value="DNA-binding transcriptional regulator NtrC"/>
    <property type="match status" value="1"/>
</dbReference>
<dbReference type="InterPro" id="IPR027417">
    <property type="entry name" value="P-loop_NTPase"/>
</dbReference>
<dbReference type="InterPro" id="IPR002078">
    <property type="entry name" value="Sigma_54_int"/>
</dbReference>
<dbReference type="SUPFAM" id="SSF52172">
    <property type="entry name" value="CheY-like"/>
    <property type="match status" value="1"/>
</dbReference>
<keyword evidence="1" id="KW-0547">Nucleotide-binding</keyword>
<evidence type="ECO:0000256" key="2">
    <source>
        <dbReference type="ARBA" id="ARBA00022840"/>
    </source>
</evidence>
<evidence type="ECO:0000256" key="4">
    <source>
        <dbReference type="ARBA" id="ARBA00023163"/>
    </source>
</evidence>
<dbReference type="InterPro" id="IPR025944">
    <property type="entry name" value="Sigma_54_int_dom_CS"/>
</dbReference>
<dbReference type="PROSITE" id="PS00675">
    <property type="entry name" value="SIGMA54_INTERACT_1"/>
    <property type="match status" value="1"/>
</dbReference>
<gene>
    <name evidence="8" type="ORF">FHQ18_06920</name>
</gene>